<reference evidence="1 2" key="1">
    <citation type="submission" date="2019-01" db="EMBL/GenBank/DDBJ databases">
        <title>A draft genome assembly of the solar-powered sea slug Elysia chlorotica.</title>
        <authorList>
            <person name="Cai H."/>
            <person name="Li Q."/>
            <person name="Fang X."/>
            <person name="Li J."/>
            <person name="Curtis N.E."/>
            <person name="Altenburger A."/>
            <person name="Shibata T."/>
            <person name="Feng M."/>
            <person name="Maeda T."/>
            <person name="Schwartz J.A."/>
            <person name="Shigenobu S."/>
            <person name="Lundholm N."/>
            <person name="Nishiyama T."/>
            <person name="Yang H."/>
            <person name="Hasebe M."/>
            <person name="Li S."/>
            <person name="Pierce S.K."/>
            <person name="Wang J."/>
        </authorList>
    </citation>
    <scope>NUCLEOTIDE SEQUENCE [LARGE SCALE GENOMIC DNA]</scope>
    <source>
        <strain evidence="1">EC2010</strain>
        <tissue evidence="1">Whole organism of an adult</tissue>
    </source>
</reference>
<evidence type="ECO:0000313" key="2">
    <source>
        <dbReference type="Proteomes" id="UP000271974"/>
    </source>
</evidence>
<keyword evidence="2" id="KW-1185">Reference proteome</keyword>
<dbReference type="OrthoDB" id="6155993at2759"/>
<dbReference type="EMBL" id="RQTK01001011">
    <property type="protein sequence ID" value="RUS72837.1"/>
    <property type="molecule type" value="Genomic_DNA"/>
</dbReference>
<proteinExistence type="predicted"/>
<protein>
    <submittedName>
        <fullName evidence="1">Uncharacterized protein</fullName>
    </submittedName>
</protein>
<sequence>MCAVDPNKLLPGAAMSRGQVCRKFRRCNYAMSRCQPFMQSHSVVPAPATLPYCRCREWAESDAREMWCPPSEIDDVDCDTPRRSLEAEQRKLACLCQYRIKVVHPYVSSEYRDKSANLARKKRQTAWRVEDRVITAPALNHRSC</sequence>
<evidence type="ECO:0000313" key="1">
    <source>
        <dbReference type="EMBL" id="RUS72837.1"/>
    </source>
</evidence>
<dbReference type="AlphaFoldDB" id="A0A3S1H5U9"/>
<dbReference type="Proteomes" id="UP000271974">
    <property type="component" value="Unassembled WGS sequence"/>
</dbReference>
<accession>A0A3S1H5U9</accession>
<gene>
    <name evidence="1" type="ORF">EGW08_019402</name>
</gene>
<name>A0A3S1H5U9_ELYCH</name>
<comment type="caution">
    <text evidence="1">The sequence shown here is derived from an EMBL/GenBank/DDBJ whole genome shotgun (WGS) entry which is preliminary data.</text>
</comment>
<organism evidence="1 2">
    <name type="scientific">Elysia chlorotica</name>
    <name type="common">Eastern emerald elysia</name>
    <name type="synonym">Sea slug</name>
    <dbReference type="NCBI Taxonomy" id="188477"/>
    <lineage>
        <taxon>Eukaryota</taxon>
        <taxon>Metazoa</taxon>
        <taxon>Spiralia</taxon>
        <taxon>Lophotrochozoa</taxon>
        <taxon>Mollusca</taxon>
        <taxon>Gastropoda</taxon>
        <taxon>Heterobranchia</taxon>
        <taxon>Euthyneura</taxon>
        <taxon>Panpulmonata</taxon>
        <taxon>Sacoglossa</taxon>
        <taxon>Placobranchoidea</taxon>
        <taxon>Plakobranchidae</taxon>
        <taxon>Elysia</taxon>
    </lineage>
</organism>